<sequence length="61" mass="6634">MSEEIDLAELVAQLDADPPSAAAALPDFEDPATARPEECNWCHEYELVGSHAPACPNRRRG</sequence>
<dbReference type="RefSeq" id="WP_282512171.1">
    <property type="nucleotide sequence ID" value="NZ_JASCIR010000005.1"/>
</dbReference>
<proteinExistence type="predicted"/>
<name>A0ABT6RPJ4_9ACTN</name>
<comment type="caution">
    <text evidence="1">The sequence shown here is derived from an EMBL/GenBank/DDBJ whole genome shotgun (WGS) entry which is preliminary data.</text>
</comment>
<gene>
    <name evidence="1" type="ORF">QIS99_09035</name>
</gene>
<protein>
    <submittedName>
        <fullName evidence="1">Uncharacterized protein</fullName>
    </submittedName>
</protein>
<reference evidence="1 2" key="1">
    <citation type="submission" date="2023-05" db="EMBL/GenBank/DDBJ databases">
        <title>Draft genome sequence of Streptomyces sp. B-S-A8 isolated from a cave soil in Thailand.</title>
        <authorList>
            <person name="Chamroensaksri N."/>
            <person name="Muangham S."/>
        </authorList>
    </citation>
    <scope>NUCLEOTIDE SEQUENCE [LARGE SCALE GENOMIC DNA]</scope>
    <source>
        <strain evidence="1 2">B-S-A8</strain>
    </source>
</reference>
<evidence type="ECO:0000313" key="2">
    <source>
        <dbReference type="Proteomes" id="UP001224661"/>
    </source>
</evidence>
<evidence type="ECO:0000313" key="1">
    <source>
        <dbReference type="EMBL" id="MDI3386358.1"/>
    </source>
</evidence>
<keyword evidence="2" id="KW-1185">Reference proteome</keyword>
<organism evidence="1 2">
    <name type="scientific">Streptomyces solicavernae</name>
    <dbReference type="NCBI Taxonomy" id="3043614"/>
    <lineage>
        <taxon>Bacteria</taxon>
        <taxon>Bacillati</taxon>
        <taxon>Actinomycetota</taxon>
        <taxon>Actinomycetes</taxon>
        <taxon>Kitasatosporales</taxon>
        <taxon>Streptomycetaceae</taxon>
        <taxon>Streptomyces</taxon>
    </lineage>
</organism>
<accession>A0ABT6RPJ4</accession>
<dbReference type="Proteomes" id="UP001224661">
    <property type="component" value="Unassembled WGS sequence"/>
</dbReference>
<dbReference type="EMBL" id="JASCIR010000005">
    <property type="protein sequence ID" value="MDI3386358.1"/>
    <property type="molecule type" value="Genomic_DNA"/>
</dbReference>